<evidence type="ECO:0000256" key="2">
    <source>
        <dbReference type="ARBA" id="ARBA00022475"/>
    </source>
</evidence>
<comment type="caution">
    <text evidence="7">The sequence shown here is derived from an EMBL/GenBank/DDBJ whole genome shotgun (WGS) entry which is preliminary data.</text>
</comment>
<dbReference type="Proteomes" id="UP001597480">
    <property type="component" value="Unassembled WGS sequence"/>
</dbReference>
<feature type="transmembrane region" description="Helical" evidence="6">
    <location>
        <begin position="143"/>
        <end position="160"/>
    </location>
</feature>
<feature type="transmembrane region" description="Helical" evidence="6">
    <location>
        <begin position="113"/>
        <end position="131"/>
    </location>
</feature>
<feature type="transmembrane region" description="Helical" evidence="6">
    <location>
        <begin position="351"/>
        <end position="370"/>
    </location>
</feature>
<keyword evidence="2" id="KW-1003">Cell membrane</keyword>
<evidence type="ECO:0000256" key="3">
    <source>
        <dbReference type="ARBA" id="ARBA00022692"/>
    </source>
</evidence>
<dbReference type="InterPro" id="IPR050833">
    <property type="entry name" value="Poly_Biosynth_Transport"/>
</dbReference>
<reference evidence="8" key="1">
    <citation type="journal article" date="2019" name="Int. J. Syst. Evol. Microbiol.">
        <title>The Global Catalogue of Microorganisms (GCM) 10K type strain sequencing project: providing services to taxonomists for standard genome sequencing and annotation.</title>
        <authorList>
            <consortium name="The Broad Institute Genomics Platform"/>
            <consortium name="The Broad Institute Genome Sequencing Center for Infectious Disease"/>
            <person name="Wu L."/>
            <person name="Ma J."/>
        </authorList>
    </citation>
    <scope>NUCLEOTIDE SEQUENCE [LARGE SCALE GENOMIC DNA]</scope>
    <source>
        <strain evidence="8">KCTC 42107</strain>
    </source>
</reference>
<proteinExistence type="predicted"/>
<evidence type="ECO:0000313" key="8">
    <source>
        <dbReference type="Proteomes" id="UP001597480"/>
    </source>
</evidence>
<evidence type="ECO:0008006" key="9">
    <source>
        <dbReference type="Google" id="ProtNLM"/>
    </source>
</evidence>
<evidence type="ECO:0000256" key="1">
    <source>
        <dbReference type="ARBA" id="ARBA00004651"/>
    </source>
</evidence>
<keyword evidence="8" id="KW-1185">Reference proteome</keyword>
<evidence type="ECO:0000256" key="5">
    <source>
        <dbReference type="ARBA" id="ARBA00023136"/>
    </source>
</evidence>
<feature type="transmembrane region" description="Helical" evidence="6">
    <location>
        <begin position="211"/>
        <end position="234"/>
    </location>
</feature>
<feature type="transmembrane region" description="Helical" evidence="6">
    <location>
        <begin position="166"/>
        <end position="190"/>
    </location>
</feature>
<accession>A0ABW5NVD8</accession>
<dbReference type="EMBL" id="JBHUMD010000026">
    <property type="protein sequence ID" value="MFD2602748.1"/>
    <property type="molecule type" value="Genomic_DNA"/>
</dbReference>
<keyword evidence="3 6" id="KW-0812">Transmembrane</keyword>
<keyword evidence="5 6" id="KW-0472">Membrane</keyword>
<sequence>MYPFKKIAVSKPLLAFTDQALFSGTSFLLTLLLAQKMDIKSFGIYSSVVLIVYLLVSVFSAVLIQPFQVSFSTIKQPKQYISFLFSGLIILLSLLVVILLLLNRFIFQEGYHIVTGSLLCFCVGFLINDFLRKIFLGTGDIRIVLIMDSLYFLLLIYLFITPDFSLSGILWILGSANLISSLPGLGYMVKHYEIPVLWGEYFKDHIQQGKWLLSVAVLQWCSGNFFVLVSGIYLGVEALGALRLVQSFFGIINVGLQTIENYFVPKISSIYNESVEKAKAYIVKLTVSGLVIFGVILLPVFVFSDKIIFIVGGLQYQNYGYVVKMICILYLFIFLGYPVRISIRVLILNKTFFIGYLMSFISSIATFHFLLEFYGLYGAITGLIINQLIMMIYWQNQLNNKQFVLWK</sequence>
<evidence type="ECO:0000256" key="4">
    <source>
        <dbReference type="ARBA" id="ARBA00022989"/>
    </source>
</evidence>
<feature type="transmembrane region" description="Helical" evidence="6">
    <location>
        <begin position="44"/>
        <end position="64"/>
    </location>
</feature>
<feature type="transmembrane region" description="Helical" evidence="6">
    <location>
        <begin position="12"/>
        <end position="32"/>
    </location>
</feature>
<gene>
    <name evidence="7" type="ORF">ACFSR3_11825</name>
</gene>
<organism evidence="7 8">
    <name type="scientific">Flavobacterium suzhouense</name>
    <dbReference type="NCBI Taxonomy" id="1529638"/>
    <lineage>
        <taxon>Bacteria</taxon>
        <taxon>Pseudomonadati</taxon>
        <taxon>Bacteroidota</taxon>
        <taxon>Flavobacteriia</taxon>
        <taxon>Flavobacteriales</taxon>
        <taxon>Flavobacteriaceae</taxon>
        <taxon>Flavobacterium</taxon>
    </lineage>
</organism>
<feature type="transmembrane region" description="Helical" evidence="6">
    <location>
        <begin position="376"/>
        <end position="394"/>
    </location>
</feature>
<comment type="subcellular location">
    <subcellularLocation>
        <location evidence="1">Cell membrane</location>
        <topology evidence="1">Multi-pass membrane protein</topology>
    </subcellularLocation>
</comment>
<keyword evidence="4 6" id="KW-1133">Transmembrane helix</keyword>
<feature type="transmembrane region" description="Helical" evidence="6">
    <location>
        <begin position="321"/>
        <end position="339"/>
    </location>
</feature>
<dbReference type="PANTHER" id="PTHR30250">
    <property type="entry name" value="PST FAMILY PREDICTED COLANIC ACID TRANSPORTER"/>
    <property type="match status" value="1"/>
</dbReference>
<protein>
    <recommendedName>
        <fullName evidence="9">O-antigen/teichoic acid export membrane protein</fullName>
    </recommendedName>
</protein>
<evidence type="ECO:0000256" key="6">
    <source>
        <dbReference type="SAM" id="Phobius"/>
    </source>
</evidence>
<name>A0ABW5NVD8_9FLAO</name>
<dbReference type="RefSeq" id="WP_379821184.1">
    <property type="nucleotide sequence ID" value="NZ_JBHUMD010000026.1"/>
</dbReference>
<feature type="transmembrane region" description="Helical" evidence="6">
    <location>
        <begin position="84"/>
        <end position="107"/>
    </location>
</feature>
<evidence type="ECO:0000313" key="7">
    <source>
        <dbReference type="EMBL" id="MFD2602748.1"/>
    </source>
</evidence>
<feature type="transmembrane region" description="Helical" evidence="6">
    <location>
        <begin position="280"/>
        <end position="301"/>
    </location>
</feature>
<dbReference type="PANTHER" id="PTHR30250:SF11">
    <property type="entry name" value="O-ANTIGEN TRANSPORTER-RELATED"/>
    <property type="match status" value="1"/>
</dbReference>